<dbReference type="AlphaFoldDB" id="A0A6B9G3E0"/>
<gene>
    <name evidence="1" type="ORF">CUN67_10460</name>
</gene>
<organism evidence="1 2">
    <name type="scientific">Pantoea cypripedii</name>
    <name type="common">Pectobacterium cypripedii</name>
    <name type="synonym">Erwinia cypripedii</name>
    <dbReference type="NCBI Taxonomy" id="55209"/>
    <lineage>
        <taxon>Bacteria</taxon>
        <taxon>Pseudomonadati</taxon>
        <taxon>Pseudomonadota</taxon>
        <taxon>Gammaproteobacteria</taxon>
        <taxon>Enterobacterales</taxon>
        <taxon>Erwiniaceae</taxon>
        <taxon>Pantoea</taxon>
    </lineage>
</organism>
<evidence type="ECO:0000313" key="2">
    <source>
        <dbReference type="Proteomes" id="UP000502005"/>
    </source>
</evidence>
<accession>A0A6B9G3E0</accession>
<reference evidence="1 2" key="1">
    <citation type="submission" date="2017-11" db="EMBL/GenBank/DDBJ databases">
        <title>Genome sequence of Pantoea cypripedii NE1.</title>
        <authorList>
            <person name="Nascimento F.X."/>
        </authorList>
    </citation>
    <scope>NUCLEOTIDE SEQUENCE [LARGE SCALE GENOMIC DNA]</scope>
    <source>
        <strain evidence="1 2">NE1</strain>
    </source>
</reference>
<dbReference type="Proteomes" id="UP000502005">
    <property type="component" value="Chromosome"/>
</dbReference>
<dbReference type="Gene3D" id="1.10.30.50">
    <property type="match status" value="1"/>
</dbReference>
<evidence type="ECO:0000313" key="1">
    <source>
        <dbReference type="EMBL" id="QGY29330.1"/>
    </source>
</evidence>
<sequence>MEDIRKLTFIRRHRSALWLNIAEKGAKQHAAIFKVEKPLLSGVIAGYADLIINWDAALPQSKYHFEHLTEPAKSAVEKRRDVVIDYYEHPPLRLKKYIRHLRLKHKQTVCPYCGFRVKPETLDHFIPKTGWAEYSLLPQNLVPQCSTCASIKGPHYAVKDGVRCRYIHPYFFSFLSAVKFKVAIDFDGGRMPDFKISFTVPPSFSKTIKSRIRTHLDELDVAERMKLWCNESFLSWQTLLKNNYFDLRQSLQARLDENASRKAHDWETAFYMAILNNHELINYLHAFRPPQPVAITPATAEETL</sequence>
<protein>
    <recommendedName>
        <fullName evidence="3">HNH endonuclease</fullName>
    </recommendedName>
</protein>
<dbReference type="RefSeq" id="WP_208715189.1">
    <property type="nucleotide sequence ID" value="NZ_CP024768.1"/>
</dbReference>
<proteinExistence type="predicted"/>
<dbReference type="EMBL" id="CP024768">
    <property type="protein sequence ID" value="QGY29330.1"/>
    <property type="molecule type" value="Genomic_DNA"/>
</dbReference>
<name>A0A6B9G3E0_PANCY</name>
<evidence type="ECO:0008006" key="3">
    <source>
        <dbReference type="Google" id="ProtNLM"/>
    </source>
</evidence>